<evidence type="ECO:0000313" key="8">
    <source>
        <dbReference type="Proteomes" id="UP000824071"/>
    </source>
</evidence>
<dbReference type="SMART" id="SM00812">
    <property type="entry name" value="Alpha_L_fucos"/>
    <property type="match status" value="1"/>
</dbReference>
<dbReference type="GO" id="GO:0016139">
    <property type="term" value="P:glycoside catabolic process"/>
    <property type="evidence" value="ECO:0007669"/>
    <property type="project" value="TreeGrafter"/>
</dbReference>
<dbReference type="GO" id="GO:0005764">
    <property type="term" value="C:lysosome"/>
    <property type="evidence" value="ECO:0007669"/>
    <property type="project" value="TreeGrafter"/>
</dbReference>
<evidence type="ECO:0000259" key="6">
    <source>
        <dbReference type="Pfam" id="PF01120"/>
    </source>
</evidence>
<accession>A0A9D1IEN9</accession>
<evidence type="ECO:0000256" key="1">
    <source>
        <dbReference type="ARBA" id="ARBA00007951"/>
    </source>
</evidence>
<evidence type="ECO:0000256" key="5">
    <source>
        <dbReference type="ARBA" id="ARBA00023295"/>
    </source>
</evidence>
<dbReference type="Proteomes" id="UP000824071">
    <property type="component" value="Unassembled WGS sequence"/>
</dbReference>
<dbReference type="GO" id="GO:0004560">
    <property type="term" value="F:alpha-L-fucosidase activity"/>
    <property type="evidence" value="ECO:0007669"/>
    <property type="project" value="InterPro"/>
</dbReference>
<sequence length="439" mass="49049">MAKPTQQQLLWAQAEVGVIIHYDIPVFAPEYFDFRKRWGQLPDASVFNPTALQTDQWVETAKRAGARYAILVVKHGTGFCLFPTEPYSVRQSSYRGDIAAQFVASCKKYGLRPGFYYNCTCSSLMQADVPGRVTNGDAAAQKRFAELTQRQLRELWSRYGDLFEIWFDGGLLPPEKGGPDLKGIYEQYQPNAVRFQGSALGKTNNTRWVGNERGAAPYNCWSATNGDSQFDGTAEDESIGAGDPDGARWAPAECDAPNRRNEWFWKAGEDRLVLPGEALLELYYKSVGRNCNLLLGMVVDNRGLVPDRDAREFARFGELVRRRFAKPLASTAGQGRTLTLRLPQKTPVDHIVLRENLENGHAVRAFSVDLLADGRVRRTLAAECIGNKRIFLFPRTAADTLRLTVTKTAGVPDISEFSALFADDFSAKEKLRLALFGDR</sequence>
<dbReference type="GO" id="GO:0006004">
    <property type="term" value="P:fucose metabolic process"/>
    <property type="evidence" value="ECO:0007669"/>
    <property type="project" value="TreeGrafter"/>
</dbReference>
<feature type="domain" description="Glycoside hydrolase family 29 N-terminal" evidence="6">
    <location>
        <begin position="44"/>
        <end position="319"/>
    </location>
</feature>
<dbReference type="SUPFAM" id="SSF51445">
    <property type="entry name" value="(Trans)glycosidases"/>
    <property type="match status" value="1"/>
</dbReference>
<name>A0A9D1IEN9_9FIRM</name>
<dbReference type="AlphaFoldDB" id="A0A9D1IEN9"/>
<evidence type="ECO:0000256" key="3">
    <source>
        <dbReference type="ARBA" id="ARBA00022729"/>
    </source>
</evidence>
<protein>
    <recommendedName>
        <fullName evidence="2">alpha-L-fucosidase</fullName>
        <ecNumber evidence="2">3.2.1.51</ecNumber>
    </recommendedName>
</protein>
<evidence type="ECO:0000313" key="7">
    <source>
        <dbReference type="EMBL" id="HIU35535.1"/>
    </source>
</evidence>
<dbReference type="PANTHER" id="PTHR10030">
    <property type="entry name" value="ALPHA-L-FUCOSIDASE"/>
    <property type="match status" value="1"/>
</dbReference>
<comment type="caution">
    <text evidence="7">The sequence shown here is derived from an EMBL/GenBank/DDBJ whole genome shotgun (WGS) entry which is preliminary data.</text>
</comment>
<comment type="similarity">
    <text evidence="1">Belongs to the glycosyl hydrolase 29 family.</text>
</comment>
<dbReference type="PANTHER" id="PTHR10030:SF37">
    <property type="entry name" value="ALPHA-L-FUCOSIDASE-RELATED"/>
    <property type="match status" value="1"/>
</dbReference>
<dbReference type="Gene3D" id="3.20.20.80">
    <property type="entry name" value="Glycosidases"/>
    <property type="match status" value="1"/>
</dbReference>
<keyword evidence="4" id="KW-0378">Hydrolase</keyword>
<keyword evidence="5" id="KW-0326">Glycosidase</keyword>
<dbReference type="InterPro" id="IPR000933">
    <property type="entry name" value="Glyco_hydro_29"/>
</dbReference>
<dbReference type="EC" id="3.2.1.51" evidence="2"/>
<dbReference type="Pfam" id="PF01120">
    <property type="entry name" value="Alpha_L_fucos"/>
    <property type="match status" value="1"/>
</dbReference>
<reference evidence="7" key="2">
    <citation type="journal article" date="2021" name="PeerJ">
        <title>Extensive microbial diversity within the chicken gut microbiome revealed by metagenomics and culture.</title>
        <authorList>
            <person name="Gilroy R."/>
            <person name="Ravi A."/>
            <person name="Getino M."/>
            <person name="Pursley I."/>
            <person name="Horton D.L."/>
            <person name="Alikhan N.F."/>
            <person name="Baker D."/>
            <person name="Gharbi K."/>
            <person name="Hall N."/>
            <person name="Watson M."/>
            <person name="Adriaenssens E.M."/>
            <person name="Foster-Nyarko E."/>
            <person name="Jarju S."/>
            <person name="Secka A."/>
            <person name="Antonio M."/>
            <person name="Oren A."/>
            <person name="Chaudhuri R.R."/>
            <person name="La Ragione R."/>
            <person name="Hildebrand F."/>
            <person name="Pallen M.J."/>
        </authorList>
    </citation>
    <scope>NUCLEOTIDE SEQUENCE</scope>
    <source>
        <strain evidence="7">ChiGjej1B1-19959</strain>
    </source>
</reference>
<dbReference type="InterPro" id="IPR057739">
    <property type="entry name" value="Glyco_hydro_29_N"/>
</dbReference>
<evidence type="ECO:0000256" key="4">
    <source>
        <dbReference type="ARBA" id="ARBA00022801"/>
    </source>
</evidence>
<proteinExistence type="inferred from homology"/>
<reference evidence="7" key="1">
    <citation type="submission" date="2020-10" db="EMBL/GenBank/DDBJ databases">
        <authorList>
            <person name="Gilroy R."/>
        </authorList>
    </citation>
    <scope>NUCLEOTIDE SEQUENCE</scope>
    <source>
        <strain evidence="7">ChiGjej1B1-19959</strain>
    </source>
</reference>
<dbReference type="InterPro" id="IPR017853">
    <property type="entry name" value="GH"/>
</dbReference>
<gene>
    <name evidence="7" type="ORF">IAC53_02885</name>
</gene>
<keyword evidence="3" id="KW-0732">Signal</keyword>
<dbReference type="Gene3D" id="2.60.120.260">
    <property type="entry name" value="Galactose-binding domain-like"/>
    <property type="match status" value="1"/>
</dbReference>
<evidence type="ECO:0000256" key="2">
    <source>
        <dbReference type="ARBA" id="ARBA00012662"/>
    </source>
</evidence>
<dbReference type="EMBL" id="DVMW01000024">
    <property type="protein sequence ID" value="HIU35535.1"/>
    <property type="molecule type" value="Genomic_DNA"/>
</dbReference>
<organism evidence="7 8">
    <name type="scientific">Candidatus Fimenecus excrementigallinarum</name>
    <dbReference type="NCBI Taxonomy" id="2840816"/>
    <lineage>
        <taxon>Bacteria</taxon>
        <taxon>Bacillati</taxon>
        <taxon>Bacillota</taxon>
        <taxon>Clostridia</taxon>
        <taxon>Candidatus Fimenecus</taxon>
    </lineage>
</organism>